<keyword evidence="4" id="KW-1185">Reference proteome</keyword>
<gene>
    <name evidence="3" type="ORF">P278_28710</name>
</gene>
<feature type="transmembrane region" description="Helical" evidence="1">
    <location>
        <begin position="21"/>
        <end position="39"/>
    </location>
</feature>
<dbReference type="Pfam" id="PF04397">
    <property type="entry name" value="LytTR"/>
    <property type="match status" value="1"/>
</dbReference>
<keyword evidence="1" id="KW-1133">Transmembrane helix</keyword>
<protein>
    <recommendedName>
        <fullName evidence="2">HTH LytTR-type domain-containing protein</fullName>
    </recommendedName>
</protein>
<dbReference type="eggNOG" id="COG3279">
    <property type="taxonomic scope" value="Bacteria"/>
</dbReference>
<feature type="transmembrane region" description="Helical" evidence="1">
    <location>
        <begin position="91"/>
        <end position="113"/>
    </location>
</feature>
<dbReference type="GO" id="GO:0000156">
    <property type="term" value="F:phosphorelay response regulator activity"/>
    <property type="evidence" value="ECO:0007669"/>
    <property type="project" value="InterPro"/>
</dbReference>
<dbReference type="InterPro" id="IPR046947">
    <property type="entry name" value="LytR-like"/>
</dbReference>
<dbReference type="PANTHER" id="PTHR37299">
    <property type="entry name" value="TRANSCRIPTIONAL REGULATOR-RELATED"/>
    <property type="match status" value="1"/>
</dbReference>
<feature type="domain" description="HTH LytTR-type" evidence="2">
    <location>
        <begin position="202"/>
        <end position="294"/>
    </location>
</feature>
<dbReference type="PROSITE" id="PS50930">
    <property type="entry name" value="HTH_LYTTR"/>
    <property type="match status" value="1"/>
</dbReference>
<proteinExistence type="predicted"/>
<comment type="caution">
    <text evidence="3">The sequence shown here is derived from an EMBL/GenBank/DDBJ whole genome shotgun (WGS) entry which is preliminary data.</text>
</comment>
<keyword evidence="1" id="KW-0472">Membrane</keyword>
<dbReference type="EMBL" id="AYXY01000026">
    <property type="protein sequence ID" value="ETN94067.1"/>
    <property type="molecule type" value="Genomic_DNA"/>
</dbReference>
<dbReference type="Proteomes" id="UP000018850">
    <property type="component" value="Unassembled WGS sequence"/>
</dbReference>
<sequence>MNSVLQMPFNYLASSKSKLTYVITSSLFTQVFLLLFQPYGLHTEIINPENTTLSIILFFQGIMVSTFLGLSLSQFILRPLFNFIQVSIKKYALWFLFEAVLITMMYFALSFFIPDLGNDFERELDVLFQLKNIFRAIVLLLFPFMFCIVYENIQNLSKEIRELESQLIHYKKNIRKNLSVETLNIEDENKNTELSIRLEQFLYAEASNQYVLIHYVLNNELKKRIIRTRLKNLEESFEMLPIKRCHRSYLVNLMNVNYLQKKGSAYVIIIENIQKISIPVSKSYLALIKGEINL</sequence>
<reference evidence="4" key="1">
    <citation type="submission" date="2013-11" db="EMBL/GenBank/DDBJ databases">
        <title>Draft genome sequence from a member of Zhouia, isolated tidal flat.</title>
        <authorList>
            <person name="Jin H."/>
            <person name="Jeon C.O."/>
        </authorList>
    </citation>
    <scope>NUCLEOTIDE SEQUENCE [LARGE SCALE GENOMIC DNA]</scope>
    <source>
        <strain evidence="4">AD3</strain>
    </source>
</reference>
<name>W2UL58_9FLAO</name>
<reference evidence="3 4" key="2">
    <citation type="journal article" date="2016" name="Genome Announc.">
        <title>Draft Genome Sequence of Zhouia amylolytica AD3, Isolated from Tidal Flat Sediment.</title>
        <authorList>
            <person name="Jia B."/>
            <person name="Jin H.M."/>
            <person name="Lee H.J."/>
            <person name="Jeon C.O."/>
        </authorList>
    </citation>
    <scope>NUCLEOTIDE SEQUENCE [LARGE SCALE GENOMIC DNA]</scope>
    <source>
        <strain evidence="3 4">AD3</strain>
    </source>
</reference>
<dbReference type="AlphaFoldDB" id="W2UL58"/>
<feature type="transmembrane region" description="Helical" evidence="1">
    <location>
        <begin position="133"/>
        <end position="153"/>
    </location>
</feature>
<evidence type="ECO:0000256" key="1">
    <source>
        <dbReference type="SAM" id="Phobius"/>
    </source>
</evidence>
<keyword evidence="1" id="KW-0812">Transmembrane</keyword>
<organism evidence="3 4">
    <name type="scientific">Zhouia amylolytica AD3</name>
    <dbReference type="NCBI Taxonomy" id="1286632"/>
    <lineage>
        <taxon>Bacteria</taxon>
        <taxon>Pseudomonadati</taxon>
        <taxon>Bacteroidota</taxon>
        <taxon>Flavobacteriia</taxon>
        <taxon>Flavobacteriales</taxon>
        <taxon>Flavobacteriaceae</taxon>
        <taxon>Zhouia</taxon>
    </lineage>
</organism>
<evidence type="ECO:0000313" key="4">
    <source>
        <dbReference type="Proteomes" id="UP000018850"/>
    </source>
</evidence>
<feature type="transmembrane region" description="Helical" evidence="1">
    <location>
        <begin position="51"/>
        <end position="70"/>
    </location>
</feature>
<dbReference type="RefSeq" id="WP_051413589.1">
    <property type="nucleotide sequence ID" value="NZ_AYXY01000026.1"/>
</dbReference>
<dbReference type="PANTHER" id="PTHR37299:SF1">
    <property type="entry name" value="STAGE 0 SPORULATION PROTEIN A HOMOLOG"/>
    <property type="match status" value="1"/>
</dbReference>
<accession>W2UL58</accession>
<dbReference type="InterPro" id="IPR007492">
    <property type="entry name" value="LytTR_DNA-bd_dom"/>
</dbReference>
<evidence type="ECO:0000313" key="3">
    <source>
        <dbReference type="EMBL" id="ETN94067.1"/>
    </source>
</evidence>
<evidence type="ECO:0000259" key="2">
    <source>
        <dbReference type="PROSITE" id="PS50930"/>
    </source>
</evidence>
<dbReference type="SMART" id="SM00850">
    <property type="entry name" value="LytTR"/>
    <property type="match status" value="1"/>
</dbReference>
<dbReference type="Gene3D" id="2.40.50.1020">
    <property type="entry name" value="LytTr DNA-binding domain"/>
    <property type="match status" value="1"/>
</dbReference>
<dbReference type="GO" id="GO:0003677">
    <property type="term" value="F:DNA binding"/>
    <property type="evidence" value="ECO:0007669"/>
    <property type="project" value="InterPro"/>
</dbReference>